<evidence type="ECO:0000259" key="3">
    <source>
        <dbReference type="Pfam" id="PF22178"/>
    </source>
</evidence>
<protein>
    <submittedName>
        <fullName evidence="4">Uncharacterized protein conserved in bacteria</fullName>
    </submittedName>
</protein>
<dbReference type="EMBL" id="UAVL01000019">
    <property type="protein sequence ID" value="SQA64618.1"/>
    <property type="molecule type" value="Genomic_DNA"/>
</dbReference>
<proteinExistence type="inferred from homology"/>
<dbReference type="AlphaFoldDB" id="A0AB38G0V6"/>
<dbReference type="NCBIfam" id="TIGR01646">
    <property type="entry name" value="vgr_GE"/>
    <property type="match status" value="1"/>
</dbReference>
<dbReference type="InterPro" id="IPR017847">
    <property type="entry name" value="T6SS_RhsGE_Vgr_subset"/>
</dbReference>
<dbReference type="Pfam" id="PF22178">
    <property type="entry name" value="Gp5_trimer_C"/>
    <property type="match status" value="1"/>
</dbReference>
<organism evidence="4 5">
    <name type="scientific">Yokenella regensburgei</name>
    <dbReference type="NCBI Taxonomy" id="158877"/>
    <lineage>
        <taxon>Bacteria</taxon>
        <taxon>Pseudomonadati</taxon>
        <taxon>Pseudomonadota</taxon>
        <taxon>Gammaproteobacteria</taxon>
        <taxon>Enterobacterales</taxon>
        <taxon>Enterobacteriaceae</taxon>
        <taxon>Yokenella</taxon>
    </lineage>
</organism>
<dbReference type="NCBIfam" id="TIGR03361">
    <property type="entry name" value="VI_Rhs_Vgr"/>
    <property type="match status" value="1"/>
</dbReference>
<dbReference type="SUPFAM" id="SSF69349">
    <property type="entry name" value="Phage fibre proteins"/>
    <property type="match status" value="1"/>
</dbReference>
<evidence type="ECO:0000256" key="1">
    <source>
        <dbReference type="ARBA" id="ARBA00005558"/>
    </source>
</evidence>
<evidence type="ECO:0000259" key="2">
    <source>
        <dbReference type="Pfam" id="PF04717"/>
    </source>
</evidence>
<dbReference type="PANTHER" id="PTHR32305:SF11">
    <property type="entry name" value="TYPE VI SECRETION SYSTEM SPIKE PROTEIN VGRG3"/>
    <property type="match status" value="1"/>
</dbReference>
<comment type="similarity">
    <text evidence="1">Belongs to the VgrG protein family.</text>
</comment>
<evidence type="ECO:0000313" key="5">
    <source>
        <dbReference type="Proteomes" id="UP000251313"/>
    </source>
</evidence>
<dbReference type="InterPro" id="IPR050708">
    <property type="entry name" value="T6SS_VgrG/RHS"/>
</dbReference>
<dbReference type="InterPro" id="IPR037026">
    <property type="entry name" value="Vgr_OB-fold_dom_sf"/>
</dbReference>
<dbReference type="Gene3D" id="3.55.50.10">
    <property type="entry name" value="Baseplate protein-like domains"/>
    <property type="match status" value="1"/>
</dbReference>
<accession>A0AB38G0V6</accession>
<dbReference type="Pfam" id="PF04717">
    <property type="entry name" value="Phage_base_V"/>
    <property type="match status" value="1"/>
</dbReference>
<dbReference type="RefSeq" id="WP_038255659.1">
    <property type="nucleotide sequence ID" value="NZ_UAVL01000019.1"/>
</dbReference>
<name>A0AB38G0V6_9ENTR</name>
<dbReference type="Gene3D" id="2.30.110.50">
    <property type="match status" value="1"/>
</dbReference>
<dbReference type="Pfam" id="PF05954">
    <property type="entry name" value="Phage_GPD"/>
    <property type="match status" value="1"/>
</dbReference>
<dbReference type="SUPFAM" id="SSF69279">
    <property type="entry name" value="Phage tail proteins"/>
    <property type="match status" value="2"/>
</dbReference>
<dbReference type="SUPFAM" id="SSF69255">
    <property type="entry name" value="gp5 N-terminal domain-like"/>
    <property type="match status" value="1"/>
</dbReference>
<evidence type="ECO:0000313" key="4">
    <source>
        <dbReference type="EMBL" id="SQA64618.1"/>
    </source>
</evidence>
<dbReference type="InterPro" id="IPR006533">
    <property type="entry name" value="T6SS_Vgr_RhsGE"/>
</dbReference>
<comment type="caution">
    <text evidence="4">The sequence shown here is derived from an EMBL/GenBank/DDBJ whole genome shotgun (WGS) entry which is preliminary data.</text>
</comment>
<dbReference type="Proteomes" id="UP000251313">
    <property type="component" value="Unassembled WGS sequence"/>
</dbReference>
<feature type="domain" description="Gp5/Type VI secretion system Vgr C-terminal trimerisation" evidence="3">
    <location>
        <begin position="472"/>
        <end position="575"/>
    </location>
</feature>
<dbReference type="InterPro" id="IPR006531">
    <property type="entry name" value="Gp5/Vgr_OB"/>
</dbReference>
<reference evidence="4 5" key="1">
    <citation type="submission" date="2018-06" db="EMBL/GenBank/DDBJ databases">
        <authorList>
            <consortium name="Pathogen Informatics"/>
            <person name="Doyle S."/>
        </authorList>
    </citation>
    <scope>NUCLEOTIDE SEQUENCE [LARGE SCALE GENOMIC DNA]</scope>
    <source>
        <strain evidence="4 5">NCTC11967</strain>
    </source>
</reference>
<dbReference type="InterPro" id="IPR054030">
    <property type="entry name" value="Gp5_Vgr_C"/>
</dbReference>
<dbReference type="PANTHER" id="PTHR32305">
    <property type="match status" value="1"/>
</dbReference>
<dbReference type="Gene3D" id="2.40.50.230">
    <property type="entry name" value="Gp5 N-terminal domain"/>
    <property type="match status" value="1"/>
</dbReference>
<dbReference type="Gene3D" id="4.10.220.110">
    <property type="match status" value="1"/>
</dbReference>
<gene>
    <name evidence="4" type="ORF">NCTC11967_03654</name>
</gene>
<sequence length="658" mass="72714">MADGTGLQFTVTVGDLPASTFAVAEFELDEALNAPFTLTLKLASPQTGIDFADVLDQSCELMVWYNGELQRRVSGIVSDFAQGDTGFHRTRYEAVVRPALWRTELRTNCRIFQAKKPQDIIEEILKEAGIQDYAFSLRQEHAAREYCVQYRESDLAFITRLAAEEGMFFFHEFEADTHRVVFADHTGAGALEKKEKSLFFSLENKGLEQGAYVRQFSYREAVKTSSVELRDYSFKNPAYNQSNKKISNDLSHQRTAYEHYDYPGRYKQAESGKAFSAYRLDALRAEAITGNGLSNCAELRPGLVFTLSEHLNDAFNAPWQVVTVKHEGKQPQALEEEGGDKPTTFTNTFGVIKDGTAWRALIPVRPMVDGPQIATVTGPATEEIYCDEHGRVKVKFPWDRYGNSDDLSSCWVRVSQGWAGGRYGMVAIPRIGHEVVVSFLEGDPDQPIITGRTYHAVNLAPYPLPLHKNRMVLRSDSVQGDGYNELSFEDTAGSEEVLLRAQKNMAVRVLNSKDERVEFNRTSSIGHDEELVVANDRKVTVEGNQDQKISGNNLQQTDGDFGVTVKGDLAQKISGAFSVDSHGDLTLQSKSKLTLRVGNTFIALHDGGVDSKGVTINLNSGGSPGDLLVPAEPAILKAAAAQGALFVEHCPMEAQNNG</sequence>
<feature type="domain" description="Gp5/Type VI secretion system Vgr protein OB-fold" evidence="2">
    <location>
        <begin position="387"/>
        <end position="454"/>
    </location>
</feature>